<dbReference type="SUPFAM" id="SSF46894">
    <property type="entry name" value="C-terminal effector domain of the bipartite response regulators"/>
    <property type="match status" value="1"/>
</dbReference>
<dbReference type="InterPro" id="IPR016032">
    <property type="entry name" value="Sig_transdc_resp-reg_C-effctor"/>
</dbReference>
<sequence length="918" mass="97931">MCADIVGRQAELQAAASFLDSLEARPAALLLEGEAGIGKTTLWLATAEQARRRGFCVLAAAPAAAEAQLSYTSLADLLSGIEGSVFEALPEPQRRAIDVVLLRGGTGGAPTDRRATGAALLSVVERLAVEVPVLLAIDDLQWVDRSSAGAIEFAVRRLSSRVGVLTTLRTEERGDPGPSLRLLDPHATHRLRVGPLSLGALHGVLRERTGRSFPRPMMVRIQQVSGGNPFYAVELARDIGLGGAADVTSPLPSTLAQLVQARIKGSANVQQVLLAAAALAEPTVELVQLAVRSDPAEVDRLLGEAEGAGLIWIDGHRVRFTHPLLRTGVYAVAPPSGRRAMHRRLAMIVADPEERARHLALAAVRADADTVAALDRAAVRARSRGAPAAAAELLDLAVGLGADAPERRIRSAQHHFDAGDPMRARAMLEKVVDALGPGQTRAEALLLLATVRLHDDSYREAAGYLEQALVEADGNPRLRAPILIELLFVLVNLGRIPDALRIVDDTVADAERLEDSDLLAKALASSVMIRFLSGHGLDEPTLQRALALENPDIPGPVMLRPTLISSLLLAWTGRLDEARDGLLALRRRCLERGEESDLMFTAFHTVIVECWRGDLADARSIAEDTLERAWQLGTDFPLAIALSAQANVAAYAGQPDQARQAALQALAIFERGSCLAVTVWPMVTLGFLDVSLADHAAAAATLGPLAEAATVMGYGEPTAAPFAPDTVEAFVGVGRLEEAAALVDRLEANGRRLDRAWALALGARCRSLLLAAQGDLDAALAAAELALAEHERLPMPFELARTQLVLGQIQRRRRQKRAAAEALRAAVRVFDELGTSLWAARARAELERVTTSPSGGAELTPSERRVAELAASGMTNRQVATAMFISPKTVEANLARVYHKLGIGSRAELGQRMAELNT</sequence>
<feature type="domain" description="HTH luxR-type" evidence="3">
    <location>
        <begin position="852"/>
        <end position="917"/>
    </location>
</feature>
<dbReference type="Gene3D" id="3.40.50.300">
    <property type="entry name" value="P-loop containing nucleotide triphosphate hydrolases"/>
    <property type="match status" value="1"/>
</dbReference>
<evidence type="ECO:0000313" key="5">
    <source>
        <dbReference type="Proteomes" id="UP001597368"/>
    </source>
</evidence>
<dbReference type="Proteomes" id="UP001597368">
    <property type="component" value="Unassembled WGS sequence"/>
</dbReference>
<dbReference type="SUPFAM" id="SSF48452">
    <property type="entry name" value="TPR-like"/>
    <property type="match status" value="1"/>
</dbReference>
<evidence type="ECO:0000256" key="1">
    <source>
        <dbReference type="ARBA" id="ARBA00022741"/>
    </source>
</evidence>
<gene>
    <name evidence="4" type="ORF">ACFSKW_06505</name>
</gene>
<dbReference type="Gene3D" id="1.10.10.10">
    <property type="entry name" value="Winged helix-like DNA-binding domain superfamily/Winged helix DNA-binding domain"/>
    <property type="match status" value="1"/>
</dbReference>
<comment type="caution">
    <text evidence="4">The sequence shown here is derived from an EMBL/GenBank/DDBJ whole genome shotgun (WGS) entry which is preliminary data.</text>
</comment>
<dbReference type="PANTHER" id="PTHR16305">
    <property type="entry name" value="TESTICULAR SOLUBLE ADENYLYL CYCLASE"/>
    <property type="match status" value="1"/>
</dbReference>
<dbReference type="InterPro" id="IPR000792">
    <property type="entry name" value="Tscrpt_reg_LuxR_C"/>
</dbReference>
<dbReference type="SUPFAM" id="SSF52540">
    <property type="entry name" value="P-loop containing nucleoside triphosphate hydrolases"/>
    <property type="match status" value="1"/>
</dbReference>
<keyword evidence="5" id="KW-1185">Reference proteome</keyword>
<evidence type="ECO:0000313" key="4">
    <source>
        <dbReference type="EMBL" id="MFD1931128.1"/>
    </source>
</evidence>
<keyword evidence="2" id="KW-0067">ATP-binding</keyword>
<name>A0ABW4SNI0_9ACTN</name>
<dbReference type="Pfam" id="PF00196">
    <property type="entry name" value="GerE"/>
    <property type="match status" value="1"/>
</dbReference>
<dbReference type="EMBL" id="JBHUFV010000008">
    <property type="protein sequence ID" value="MFD1931128.1"/>
    <property type="molecule type" value="Genomic_DNA"/>
</dbReference>
<dbReference type="SMART" id="SM00421">
    <property type="entry name" value="HTH_LUXR"/>
    <property type="match status" value="1"/>
</dbReference>
<dbReference type="InterPro" id="IPR011990">
    <property type="entry name" value="TPR-like_helical_dom_sf"/>
</dbReference>
<evidence type="ECO:0000256" key="2">
    <source>
        <dbReference type="ARBA" id="ARBA00022840"/>
    </source>
</evidence>
<dbReference type="Pfam" id="PF13191">
    <property type="entry name" value="AAA_16"/>
    <property type="match status" value="1"/>
</dbReference>
<dbReference type="InterPro" id="IPR041664">
    <property type="entry name" value="AAA_16"/>
</dbReference>
<proteinExistence type="predicted"/>
<reference evidence="5" key="1">
    <citation type="journal article" date="2019" name="Int. J. Syst. Evol. Microbiol.">
        <title>The Global Catalogue of Microorganisms (GCM) 10K type strain sequencing project: providing services to taxonomists for standard genome sequencing and annotation.</title>
        <authorList>
            <consortium name="The Broad Institute Genomics Platform"/>
            <consortium name="The Broad Institute Genome Sequencing Center for Infectious Disease"/>
            <person name="Wu L."/>
            <person name="Ma J."/>
        </authorList>
    </citation>
    <scope>NUCLEOTIDE SEQUENCE [LARGE SCALE GENOMIC DNA]</scope>
    <source>
        <strain evidence="5">ICMP 6774ER</strain>
    </source>
</reference>
<dbReference type="PROSITE" id="PS00622">
    <property type="entry name" value="HTH_LUXR_1"/>
    <property type="match status" value="1"/>
</dbReference>
<dbReference type="RefSeq" id="WP_379570196.1">
    <property type="nucleotide sequence ID" value="NZ_JBHUFV010000008.1"/>
</dbReference>
<organism evidence="4 5">
    <name type="scientific">Nonomuraea mangrovi</name>
    <dbReference type="NCBI Taxonomy" id="2316207"/>
    <lineage>
        <taxon>Bacteria</taxon>
        <taxon>Bacillati</taxon>
        <taxon>Actinomycetota</taxon>
        <taxon>Actinomycetes</taxon>
        <taxon>Streptosporangiales</taxon>
        <taxon>Streptosporangiaceae</taxon>
        <taxon>Nonomuraea</taxon>
    </lineage>
</organism>
<dbReference type="InterPro" id="IPR036388">
    <property type="entry name" value="WH-like_DNA-bd_sf"/>
</dbReference>
<dbReference type="PANTHER" id="PTHR16305:SF35">
    <property type="entry name" value="TRANSCRIPTIONAL ACTIVATOR DOMAIN"/>
    <property type="match status" value="1"/>
</dbReference>
<dbReference type="InterPro" id="IPR019734">
    <property type="entry name" value="TPR_rpt"/>
</dbReference>
<dbReference type="InterPro" id="IPR027417">
    <property type="entry name" value="P-loop_NTPase"/>
</dbReference>
<dbReference type="CDD" id="cd06170">
    <property type="entry name" value="LuxR_C_like"/>
    <property type="match status" value="1"/>
</dbReference>
<protein>
    <submittedName>
        <fullName evidence="4">AAA family ATPase</fullName>
    </submittedName>
</protein>
<evidence type="ECO:0000259" key="3">
    <source>
        <dbReference type="PROSITE" id="PS50043"/>
    </source>
</evidence>
<dbReference type="PRINTS" id="PR00038">
    <property type="entry name" value="HTHLUXR"/>
</dbReference>
<dbReference type="Gene3D" id="1.25.40.10">
    <property type="entry name" value="Tetratricopeptide repeat domain"/>
    <property type="match status" value="2"/>
</dbReference>
<dbReference type="PROSITE" id="PS50043">
    <property type="entry name" value="HTH_LUXR_2"/>
    <property type="match status" value="1"/>
</dbReference>
<keyword evidence="1" id="KW-0547">Nucleotide-binding</keyword>
<dbReference type="SMART" id="SM00028">
    <property type="entry name" value="TPR"/>
    <property type="match status" value="4"/>
</dbReference>
<accession>A0ABW4SNI0</accession>